<evidence type="ECO:0000313" key="2">
    <source>
        <dbReference type="EMBL" id="GGG89032.1"/>
    </source>
</evidence>
<keyword evidence="1" id="KW-0175">Coiled coil</keyword>
<name>A0A917HTW9_9BACL</name>
<dbReference type="Proteomes" id="UP000600247">
    <property type="component" value="Unassembled WGS sequence"/>
</dbReference>
<feature type="coiled-coil region" evidence="1">
    <location>
        <begin position="53"/>
        <end position="87"/>
    </location>
</feature>
<proteinExistence type="predicted"/>
<protein>
    <recommendedName>
        <fullName evidence="4">N-terminal domain of peptidoglycan hydrolase CwlO-containing protein</fullName>
    </recommendedName>
</protein>
<evidence type="ECO:0000256" key="1">
    <source>
        <dbReference type="SAM" id="Coils"/>
    </source>
</evidence>
<reference evidence="2 3" key="1">
    <citation type="journal article" date="2014" name="Int. J. Syst. Evol. Microbiol.">
        <title>Complete genome sequence of Corynebacterium casei LMG S-19264T (=DSM 44701T), isolated from a smear-ripened cheese.</title>
        <authorList>
            <consortium name="US DOE Joint Genome Institute (JGI-PGF)"/>
            <person name="Walter F."/>
            <person name="Albersmeier A."/>
            <person name="Kalinowski J."/>
            <person name="Ruckert C."/>
        </authorList>
    </citation>
    <scope>NUCLEOTIDE SEQUENCE [LARGE SCALE GENOMIC DNA]</scope>
    <source>
        <strain evidence="2 3">CGMCC 1.15286</strain>
    </source>
</reference>
<dbReference type="Gene3D" id="6.10.250.3150">
    <property type="match status" value="1"/>
</dbReference>
<gene>
    <name evidence="2" type="ORF">GCM10010918_54650</name>
</gene>
<accession>A0A917HTW9</accession>
<feature type="coiled-coil region" evidence="1">
    <location>
        <begin position="141"/>
        <end position="185"/>
    </location>
</feature>
<evidence type="ECO:0008006" key="4">
    <source>
        <dbReference type="Google" id="ProtNLM"/>
    </source>
</evidence>
<dbReference type="AlphaFoldDB" id="A0A917HTW9"/>
<evidence type="ECO:0000313" key="3">
    <source>
        <dbReference type="Proteomes" id="UP000600247"/>
    </source>
</evidence>
<dbReference type="EMBL" id="BMHY01000021">
    <property type="protein sequence ID" value="GGG89032.1"/>
    <property type="molecule type" value="Genomic_DNA"/>
</dbReference>
<sequence>MAYYAFRGKIALIFFMIGSLMILQFPVMAAPEPFSPSTSDEQLMELMEKSLSIVEIDKEITRIQDQKAALEQEMKLKNKLLDEQELLIADKREAAGKVLRAYYMGERDLLIRALLSFRSLQSWLTSLDYIEIIFSQDKLAIDSYLDGVRRLKDEYAAMEAKKSELNTMESRLQTQRNRVLALENQIDGELAGRTDADRLRLLMSELTDYWETAGVEEVENYFRALSKAMQKLPGWVQDNKNYLEIKGFNYTLRVPQDALNTFLREQDERFEHFSFTFSEGKITAQGTKDGMEISVTGHYTVEDEPQNGIIFHVDELLFNGFALPDTTRRSLEDKFDLGFYPGLIISFLKATAVDIIDGELVVKLKVAL</sequence>
<keyword evidence="3" id="KW-1185">Reference proteome</keyword>
<comment type="caution">
    <text evidence="2">The sequence shown here is derived from an EMBL/GenBank/DDBJ whole genome shotgun (WGS) entry which is preliminary data.</text>
</comment>
<dbReference type="RefSeq" id="WP_188892857.1">
    <property type="nucleotide sequence ID" value="NZ_BMHY01000021.1"/>
</dbReference>
<organism evidence="2 3">
    <name type="scientific">Paenibacillus radicis</name>
    <name type="common">ex Gao et al. 2016</name>
    <dbReference type="NCBI Taxonomy" id="1737354"/>
    <lineage>
        <taxon>Bacteria</taxon>
        <taxon>Bacillati</taxon>
        <taxon>Bacillota</taxon>
        <taxon>Bacilli</taxon>
        <taxon>Bacillales</taxon>
        <taxon>Paenibacillaceae</taxon>
        <taxon>Paenibacillus</taxon>
    </lineage>
</organism>